<name>A0AAP5TAU2_9MICC</name>
<evidence type="ECO:0000259" key="6">
    <source>
        <dbReference type="Pfam" id="PF07992"/>
    </source>
</evidence>
<dbReference type="InterPro" id="IPR036188">
    <property type="entry name" value="FAD/NAD-bd_sf"/>
</dbReference>
<dbReference type="InterPro" id="IPR051169">
    <property type="entry name" value="NADH-Q_oxidoreductase"/>
</dbReference>
<dbReference type="GO" id="GO:0003955">
    <property type="term" value="F:NAD(P)H dehydrogenase (quinone) activity"/>
    <property type="evidence" value="ECO:0007669"/>
    <property type="project" value="TreeGrafter"/>
</dbReference>
<evidence type="ECO:0000256" key="4">
    <source>
        <dbReference type="ARBA" id="ARBA00022827"/>
    </source>
</evidence>
<dbReference type="SUPFAM" id="SSF51905">
    <property type="entry name" value="FAD/NAD(P)-binding domain"/>
    <property type="match status" value="1"/>
</dbReference>
<dbReference type="RefSeq" id="WP_317677150.1">
    <property type="nucleotide sequence ID" value="NZ_JAWLUK010000030.1"/>
</dbReference>
<dbReference type="GO" id="GO:0019646">
    <property type="term" value="P:aerobic electron transport chain"/>
    <property type="evidence" value="ECO:0007669"/>
    <property type="project" value="TreeGrafter"/>
</dbReference>
<dbReference type="AlphaFoldDB" id="A0AAP5TAU2"/>
<comment type="caution">
    <text evidence="7">The sequence shown here is derived from an EMBL/GenBank/DDBJ whole genome shotgun (WGS) entry which is preliminary data.</text>
</comment>
<dbReference type="InterPro" id="IPR023753">
    <property type="entry name" value="FAD/NAD-binding_dom"/>
</dbReference>
<dbReference type="Gene3D" id="3.50.50.100">
    <property type="match status" value="1"/>
</dbReference>
<evidence type="ECO:0000256" key="1">
    <source>
        <dbReference type="ARBA" id="ARBA00001974"/>
    </source>
</evidence>
<sequence length="380" mass="38819">MMPEMVRVVVVGGGYAGVMAANRLAGNRATPAVEVTLVDPGAQFTERIRLHQFAAGTRGAPGVEWAEVLHPQVRHLPTRVASIDAENRTVALADQESLGFDWLVYAVGSGEQSTPLLSVTNPAAAEMTGKAIADLAPGAAVTVAGAGPTGVEVACAVAASRPDLAITVVAPSGLTHPLTGRPAVARRLQRLGITVEDGMVDPATGAVTTPDGNPRSAAEATIWTVGLAVPTLAADSGLPVSRDGRLLVDATLTVPGHERILGAGDAVTVQGASGAHLRASCASAIPLGAHAAETVLARLAGTAPSVIDIGYLVQCLDLGAGRGHVQTVRPDDTARRWALTGRVGGWAKEQVCRMTVSWLAKEARKPGSYTWPSGPAVSVG</sequence>
<reference evidence="7" key="1">
    <citation type="submission" date="2023-10" db="EMBL/GenBank/DDBJ databases">
        <title>Development of a sustainable strategy for remediation of hydrocarbon-contaminated territories based on the waste exchange concept.</title>
        <authorList>
            <person name="Krivoruchko A."/>
        </authorList>
    </citation>
    <scope>NUCLEOTIDE SEQUENCE</scope>
    <source>
        <strain evidence="7">IEGM 1325</strain>
    </source>
</reference>
<comment type="cofactor">
    <cofactor evidence="1">
        <name>FAD</name>
        <dbReference type="ChEBI" id="CHEBI:57692"/>
    </cofactor>
</comment>
<dbReference type="PRINTS" id="PR00368">
    <property type="entry name" value="FADPNR"/>
</dbReference>
<feature type="domain" description="FAD/NAD(P)-binding" evidence="6">
    <location>
        <begin position="7"/>
        <end position="270"/>
    </location>
</feature>
<organism evidence="7 8">
    <name type="scientific">Micrococcus yunnanensis</name>
    <dbReference type="NCBI Taxonomy" id="566027"/>
    <lineage>
        <taxon>Bacteria</taxon>
        <taxon>Bacillati</taxon>
        <taxon>Actinomycetota</taxon>
        <taxon>Actinomycetes</taxon>
        <taxon>Micrococcales</taxon>
        <taxon>Micrococcaceae</taxon>
        <taxon>Micrococcus</taxon>
    </lineage>
</organism>
<dbReference type="Proteomes" id="UP001185728">
    <property type="component" value="Unassembled WGS sequence"/>
</dbReference>
<evidence type="ECO:0000256" key="2">
    <source>
        <dbReference type="ARBA" id="ARBA00005272"/>
    </source>
</evidence>
<dbReference type="EMBL" id="JAWLUK010000030">
    <property type="protein sequence ID" value="MDV7178206.1"/>
    <property type="molecule type" value="Genomic_DNA"/>
</dbReference>
<comment type="similarity">
    <text evidence="2">Belongs to the NADH dehydrogenase family.</text>
</comment>
<evidence type="ECO:0000256" key="3">
    <source>
        <dbReference type="ARBA" id="ARBA00022630"/>
    </source>
</evidence>
<keyword evidence="5" id="KW-0560">Oxidoreductase</keyword>
<dbReference type="PANTHER" id="PTHR42913">
    <property type="entry name" value="APOPTOSIS-INDUCING FACTOR 1"/>
    <property type="match status" value="1"/>
</dbReference>
<evidence type="ECO:0000313" key="8">
    <source>
        <dbReference type="Proteomes" id="UP001185728"/>
    </source>
</evidence>
<keyword evidence="4" id="KW-0274">FAD</keyword>
<accession>A0AAP5TAU2</accession>
<evidence type="ECO:0000256" key="5">
    <source>
        <dbReference type="ARBA" id="ARBA00023002"/>
    </source>
</evidence>
<proteinExistence type="inferred from homology"/>
<dbReference type="PANTHER" id="PTHR42913:SF3">
    <property type="entry name" value="64 KDA MITOCHONDRIAL NADH DEHYDROGENASE (EUROFUNG)"/>
    <property type="match status" value="1"/>
</dbReference>
<keyword evidence="3" id="KW-0285">Flavoprotein</keyword>
<protein>
    <submittedName>
        <fullName evidence="7">FAD-dependent oxidoreductase</fullName>
    </submittedName>
</protein>
<dbReference type="Pfam" id="PF07992">
    <property type="entry name" value="Pyr_redox_2"/>
    <property type="match status" value="1"/>
</dbReference>
<gene>
    <name evidence="7" type="ORF">R4064_11315</name>
</gene>
<evidence type="ECO:0000313" key="7">
    <source>
        <dbReference type="EMBL" id="MDV7178206.1"/>
    </source>
</evidence>